<dbReference type="InterPro" id="IPR039422">
    <property type="entry name" value="MarR/SlyA-like"/>
</dbReference>
<dbReference type="Gene3D" id="1.10.10.10">
    <property type="entry name" value="Winged helix-like DNA-binding domain superfamily/Winged helix DNA-binding domain"/>
    <property type="match status" value="1"/>
</dbReference>
<reference evidence="2 3" key="2">
    <citation type="submission" date="2023-10" db="EMBL/GenBank/DDBJ databases">
        <authorList>
            <person name="Han X.F."/>
        </authorList>
    </citation>
    <scope>NUCLEOTIDE SEQUENCE [LARGE SCALE GENOMIC DNA]</scope>
    <source>
        <strain evidence="2 3">KCTC 39840</strain>
    </source>
</reference>
<proteinExistence type="predicted"/>
<feature type="domain" description="HTH marR-type" evidence="1">
    <location>
        <begin position="12"/>
        <end position="144"/>
    </location>
</feature>
<dbReference type="InterPro" id="IPR000835">
    <property type="entry name" value="HTH_MarR-typ"/>
</dbReference>
<accession>A0ABU4HT62</accession>
<reference evidence="3" key="1">
    <citation type="submission" date="2023-07" db="EMBL/GenBank/DDBJ databases">
        <title>Conexibacter stalactiti sp. nov., isolated from stalactites in a lava cave and emended description of the genus Conexibacter.</title>
        <authorList>
            <person name="Lee S.D."/>
        </authorList>
    </citation>
    <scope>NUCLEOTIDE SEQUENCE [LARGE SCALE GENOMIC DNA]</scope>
    <source>
        <strain evidence="3">KCTC 39840</strain>
    </source>
</reference>
<organism evidence="2 3">
    <name type="scientific">Conexibacter stalactiti</name>
    <dbReference type="NCBI Taxonomy" id="1940611"/>
    <lineage>
        <taxon>Bacteria</taxon>
        <taxon>Bacillati</taxon>
        <taxon>Actinomycetota</taxon>
        <taxon>Thermoleophilia</taxon>
        <taxon>Solirubrobacterales</taxon>
        <taxon>Conexibacteraceae</taxon>
        <taxon>Conexibacter</taxon>
    </lineage>
</organism>
<evidence type="ECO:0000313" key="3">
    <source>
        <dbReference type="Proteomes" id="UP001284601"/>
    </source>
</evidence>
<sequence length="149" mass="16046">MDAPEQPPQRLRQLPSWLLNRAANAANGHVGAAFAQEGVRKHHFTVLLALTESGPASQADLGRRLGIDRSDMAAVVADLEGDGLIARERDPGDRRRNVVTATEAGAAALARLDERVSAAQEQLLAPLSAPERTELTRLLRRLLDPPPTP</sequence>
<evidence type="ECO:0000259" key="1">
    <source>
        <dbReference type="PROSITE" id="PS50995"/>
    </source>
</evidence>
<dbReference type="Proteomes" id="UP001284601">
    <property type="component" value="Unassembled WGS sequence"/>
</dbReference>
<dbReference type="SMART" id="SM00347">
    <property type="entry name" value="HTH_MARR"/>
    <property type="match status" value="1"/>
</dbReference>
<dbReference type="EMBL" id="JAWSTH010000029">
    <property type="protein sequence ID" value="MDW5595249.1"/>
    <property type="molecule type" value="Genomic_DNA"/>
</dbReference>
<dbReference type="PANTHER" id="PTHR33164">
    <property type="entry name" value="TRANSCRIPTIONAL REGULATOR, MARR FAMILY"/>
    <property type="match status" value="1"/>
</dbReference>
<evidence type="ECO:0000313" key="2">
    <source>
        <dbReference type="EMBL" id="MDW5595249.1"/>
    </source>
</evidence>
<dbReference type="InterPro" id="IPR036388">
    <property type="entry name" value="WH-like_DNA-bd_sf"/>
</dbReference>
<dbReference type="PANTHER" id="PTHR33164:SF43">
    <property type="entry name" value="HTH-TYPE TRANSCRIPTIONAL REPRESSOR YETL"/>
    <property type="match status" value="1"/>
</dbReference>
<dbReference type="RefSeq" id="WP_318597587.1">
    <property type="nucleotide sequence ID" value="NZ_JAWSTH010000029.1"/>
</dbReference>
<dbReference type="Pfam" id="PF12802">
    <property type="entry name" value="MarR_2"/>
    <property type="match status" value="1"/>
</dbReference>
<protein>
    <submittedName>
        <fullName evidence="2">MarR family transcriptional regulator</fullName>
    </submittedName>
</protein>
<dbReference type="SUPFAM" id="SSF46785">
    <property type="entry name" value="Winged helix' DNA-binding domain"/>
    <property type="match status" value="1"/>
</dbReference>
<dbReference type="PROSITE" id="PS50995">
    <property type="entry name" value="HTH_MARR_2"/>
    <property type="match status" value="1"/>
</dbReference>
<comment type="caution">
    <text evidence="2">The sequence shown here is derived from an EMBL/GenBank/DDBJ whole genome shotgun (WGS) entry which is preliminary data.</text>
</comment>
<keyword evidence="3" id="KW-1185">Reference proteome</keyword>
<dbReference type="PRINTS" id="PR00598">
    <property type="entry name" value="HTHMARR"/>
</dbReference>
<name>A0ABU4HT62_9ACTN</name>
<gene>
    <name evidence="2" type="ORF">R7226_12940</name>
</gene>
<dbReference type="InterPro" id="IPR036390">
    <property type="entry name" value="WH_DNA-bd_sf"/>
</dbReference>